<dbReference type="InterPro" id="IPR025256">
    <property type="entry name" value="TM7S3/TM198-like_dom"/>
</dbReference>
<feature type="transmembrane region" description="Helical" evidence="7">
    <location>
        <begin position="71"/>
        <end position="91"/>
    </location>
</feature>
<keyword evidence="8" id="KW-0732">Signal</keyword>
<organism evidence="10 11">
    <name type="scientific">Thraustotheca clavata</name>
    <dbReference type="NCBI Taxonomy" id="74557"/>
    <lineage>
        <taxon>Eukaryota</taxon>
        <taxon>Sar</taxon>
        <taxon>Stramenopiles</taxon>
        <taxon>Oomycota</taxon>
        <taxon>Saprolegniomycetes</taxon>
        <taxon>Saprolegniales</taxon>
        <taxon>Achlyaceae</taxon>
        <taxon>Thraustotheca</taxon>
    </lineage>
</organism>
<sequence length="293" mass="30854">MNKLVLTVCLIATMSCMVMADLNKTEISDAGKNGVNALNSTLNDFNRTAGAINNKINDFFDISDADTNEKIWKSAVVLAFGAAGFVVGVFGYKLVKPVAFICGFGIGGVFFEAVFTSLINGSAVPIISFILGGIVGGAICYYFYRIGIFVLGAAGGLGLGFALAQLVGASQVVAIIIVVVLAIVGGLLVLYLEKPVMIIATSMYGSSIVIRVIGFFVGNYPQGEDFDNVSDDVKKALWGYFIGFLVVTLIFTVIQYRVTAVGIDHGLGKDDKKDAAKASAAQPRAGTQPVNMV</sequence>
<dbReference type="PANTHER" id="PTHR31247">
    <property type="entry name" value="TRANSMEMBRANE PROTEIN 198 FAMILY MEMBER"/>
    <property type="match status" value="1"/>
</dbReference>
<comment type="caution">
    <text evidence="10">The sequence shown here is derived from an EMBL/GenBank/DDBJ whole genome shotgun (WGS) entry which is preliminary data.</text>
</comment>
<dbReference type="PROSITE" id="PS51257">
    <property type="entry name" value="PROKAR_LIPOPROTEIN"/>
    <property type="match status" value="1"/>
</dbReference>
<dbReference type="AlphaFoldDB" id="A0A1V9ZX66"/>
<dbReference type="Proteomes" id="UP000243217">
    <property type="component" value="Unassembled WGS sequence"/>
</dbReference>
<dbReference type="PANTHER" id="PTHR31247:SF5">
    <property type="entry name" value="DUF4203 DOMAIN-CONTAINING PROTEIN"/>
    <property type="match status" value="1"/>
</dbReference>
<evidence type="ECO:0000256" key="6">
    <source>
        <dbReference type="ARBA" id="ARBA00049737"/>
    </source>
</evidence>
<evidence type="ECO:0000259" key="9">
    <source>
        <dbReference type="Pfam" id="PF13886"/>
    </source>
</evidence>
<feature type="domain" description="TM7S3/TM198-like" evidence="9">
    <location>
        <begin position="81"/>
        <end position="256"/>
    </location>
</feature>
<evidence type="ECO:0000256" key="7">
    <source>
        <dbReference type="SAM" id="Phobius"/>
    </source>
</evidence>
<name>A0A1V9ZX66_9STRA</name>
<keyword evidence="5 7" id="KW-0472">Membrane</keyword>
<evidence type="ECO:0000313" key="10">
    <source>
        <dbReference type="EMBL" id="OQS02615.1"/>
    </source>
</evidence>
<feature type="transmembrane region" description="Helical" evidence="7">
    <location>
        <begin position="149"/>
        <end position="167"/>
    </location>
</feature>
<comment type="similarity">
    <text evidence="2">Belongs to the TMEM198 family.</text>
</comment>
<dbReference type="InterPro" id="IPR040236">
    <property type="entry name" value="TMEM198"/>
</dbReference>
<evidence type="ECO:0000313" key="11">
    <source>
        <dbReference type="Proteomes" id="UP000243217"/>
    </source>
</evidence>
<gene>
    <name evidence="10" type="ORF">THRCLA_05028</name>
</gene>
<accession>A0A1V9ZX66</accession>
<evidence type="ECO:0000256" key="3">
    <source>
        <dbReference type="ARBA" id="ARBA00022692"/>
    </source>
</evidence>
<dbReference type="STRING" id="74557.A0A1V9ZX66"/>
<keyword evidence="3 7" id="KW-0812">Transmembrane</keyword>
<feature type="signal peptide" evidence="8">
    <location>
        <begin position="1"/>
        <end position="20"/>
    </location>
</feature>
<dbReference type="EMBL" id="JNBS01001103">
    <property type="protein sequence ID" value="OQS02615.1"/>
    <property type="molecule type" value="Genomic_DNA"/>
</dbReference>
<dbReference type="GO" id="GO:0005886">
    <property type="term" value="C:plasma membrane"/>
    <property type="evidence" value="ECO:0007669"/>
    <property type="project" value="TreeGrafter"/>
</dbReference>
<evidence type="ECO:0000256" key="4">
    <source>
        <dbReference type="ARBA" id="ARBA00022989"/>
    </source>
</evidence>
<reference evidence="10 11" key="1">
    <citation type="journal article" date="2014" name="Genome Biol. Evol.">
        <title>The secreted proteins of Achlya hypogyna and Thraustotheca clavata identify the ancestral oomycete secretome and reveal gene acquisitions by horizontal gene transfer.</title>
        <authorList>
            <person name="Misner I."/>
            <person name="Blouin N."/>
            <person name="Leonard G."/>
            <person name="Richards T.A."/>
            <person name="Lane C.E."/>
        </authorList>
    </citation>
    <scope>NUCLEOTIDE SEQUENCE [LARGE SCALE GENOMIC DNA]</scope>
    <source>
        <strain evidence="10 11">ATCC 34112</strain>
    </source>
</reference>
<evidence type="ECO:0000256" key="8">
    <source>
        <dbReference type="SAM" id="SignalP"/>
    </source>
</evidence>
<evidence type="ECO:0000256" key="5">
    <source>
        <dbReference type="ARBA" id="ARBA00023136"/>
    </source>
</evidence>
<evidence type="ECO:0000256" key="1">
    <source>
        <dbReference type="ARBA" id="ARBA00004141"/>
    </source>
</evidence>
<proteinExistence type="inferred from homology"/>
<comment type="subcellular location">
    <subcellularLocation>
        <location evidence="1">Membrane</location>
        <topology evidence="1">Multi-pass membrane protein</topology>
    </subcellularLocation>
</comment>
<feature type="chain" id="PRO_5012009064" description="Transmembrane protein 198" evidence="8">
    <location>
        <begin position="21"/>
        <end position="293"/>
    </location>
</feature>
<keyword evidence="11" id="KW-1185">Reference proteome</keyword>
<feature type="transmembrane region" description="Helical" evidence="7">
    <location>
        <begin position="173"/>
        <end position="191"/>
    </location>
</feature>
<dbReference type="Pfam" id="PF13886">
    <property type="entry name" value="TM7S3_TM198"/>
    <property type="match status" value="1"/>
</dbReference>
<evidence type="ECO:0000256" key="2">
    <source>
        <dbReference type="ARBA" id="ARBA00006244"/>
    </source>
</evidence>
<feature type="transmembrane region" description="Helical" evidence="7">
    <location>
        <begin position="237"/>
        <end position="256"/>
    </location>
</feature>
<feature type="transmembrane region" description="Helical" evidence="7">
    <location>
        <begin position="98"/>
        <end position="119"/>
    </location>
</feature>
<keyword evidence="4 7" id="KW-1133">Transmembrane helix</keyword>
<dbReference type="OrthoDB" id="102260at2759"/>
<feature type="transmembrane region" description="Helical" evidence="7">
    <location>
        <begin position="198"/>
        <end position="217"/>
    </location>
</feature>
<protein>
    <recommendedName>
        <fullName evidence="6">Transmembrane protein 198</fullName>
    </recommendedName>
</protein>
<feature type="transmembrane region" description="Helical" evidence="7">
    <location>
        <begin position="125"/>
        <end position="144"/>
    </location>
</feature>